<keyword evidence="1" id="KW-1133">Transmembrane helix</keyword>
<protein>
    <recommendedName>
        <fullName evidence="4">Mitochondrial carrier</fullName>
    </recommendedName>
</protein>
<evidence type="ECO:0000313" key="2">
    <source>
        <dbReference type="EMBL" id="THU99802.1"/>
    </source>
</evidence>
<feature type="transmembrane region" description="Helical" evidence="1">
    <location>
        <begin position="225"/>
        <end position="245"/>
    </location>
</feature>
<feature type="transmembrane region" description="Helical" evidence="1">
    <location>
        <begin position="30"/>
        <end position="50"/>
    </location>
</feature>
<dbReference type="Proteomes" id="UP000297245">
    <property type="component" value="Unassembled WGS sequence"/>
</dbReference>
<keyword evidence="1" id="KW-0472">Membrane</keyword>
<dbReference type="AlphaFoldDB" id="A0A4S8MBD3"/>
<evidence type="ECO:0000313" key="3">
    <source>
        <dbReference type="Proteomes" id="UP000297245"/>
    </source>
</evidence>
<organism evidence="2 3">
    <name type="scientific">Dendrothele bispora (strain CBS 962.96)</name>
    <dbReference type="NCBI Taxonomy" id="1314807"/>
    <lineage>
        <taxon>Eukaryota</taxon>
        <taxon>Fungi</taxon>
        <taxon>Dikarya</taxon>
        <taxon>Basidiomycota</taxon>
        <taxon>Agaricomycotina</taxon>
        <taxon>Agaricomycetes</taxon>
        <taxon>Agaricomycetidae</taxon>
        <taxon>Agaricales</taxon>
        <taxon>Agaricales incertae sedis</taxon>
        <taxon>Dendrothele</taxon>
    </lineage>
</organism>
<accession>A0A4S8MBD3</accession>
<evidence type="ECO:0008006" key="4">
    <source>
        <dbReference type="Google" id="ProtNLM"/>
    </source>
</evidence>
<feature type="transmembrane region" description="Helical" evidence="1">
    <location>
        <begin position="150"/>
        <end position="174"/>
    </location>
</feature>
<gene>
    <name evidence="2" type="ORF">K435DRAFT_855293</name>
</gene>
<dbReference type="EMBL" id="ML179113">
    <property type="protein sequence ID" value="THU99802.1"/>
    <property type="molecule type" value="Genomic_DNA"/>
</dbReference>
<dbReference type="OrthoDB" id="21292at2759"/>
<feature type="transmembrane region" description="Helical" evidence="1">
    <location>
        <begin position="290"/>
        <end position="308"/>
    </location>
</feature>
<keyword evidence="3" id="KW-1185">Reference proteome</keyword>
<name>A0A4S8MBD3_DENBC</name>
<feature type="transmembrane region" description="Helical" evidence="1">
    <location>
        <begin position="102"/>
        <end position="124"/>
    </location>
</feature>
<sequence>MEKMATTPDINTDSAYSLSHAMSTIPFNNFYIPFGSLSVVLTVVLNGALVRYQANYTPHNRVHDDLDLEDSKNRGRSVTSPEVNGVFRMLGRVGRLEGWSGYLKGLVPTFLLSILAFNIVLHFVRVPLHALSYFIDNLFPEPYGSIFHKLYYSFPSPASIITFLLVSVPSSIIINRAICTPYKLPFFSPKMALNLLLDEQEQELYPNLKSFSRFWRLLALPQHSFGLVSAYAIHGVVKVVLLVILPDLLQEFSKRVSLMPVIEFVVKLVGKGLEDEDGVDPEVESVVKEVFAGLLYLVLVTMASLLIGSHDCQIDGAGARAGEKDAMFDQ</sequence>
<proteinExistence type="predicted"/>
<keyword evidence="1" id="KW-0812">Transmembrane</keyword>
<evidence type="ECO:0000256" key="1">
    <source>
        <dbReference type="SAM" id="Phobius"/>
    </source>
</evidence>
<reference evidence="2 3" key="1">
    <citation type="journal article" date="2019" name="Nat. Ecol. Evol.">
        <title>Megaphylogeny resolves global patterns of mushroom evolution.</title>
        <authorList>
            <person name="Varga T."/>
            <person name="Krizsan K."/>
            <person name="Foldi C."/>
            <person name="Dima B."/>
            <person name="Sanchez-Garcia M."/>
            <person name="Sanchez-Ramirez S."/>
            <person name="Szollosi G.J."/>
            <person name="Szarkandi J.G."/>
            <person name="Papp V."/>
            <person name="Albert L."/>
            <person name="Andreopoulos W."/>
            <person name="Angelini C."/>
            <person name="Antonin V."/>
            <person name="Barry K.W."/>
            <person name="Bougher N.L."/>
            <person name="Buchanan P."/>
            <person name="Buyck B."/>
            <person name="Bense V."/>
            <person name="Catcheside P."/>
            <person name="Chovatia M."/>
            <person name="Cooper J."/>
            <person name="Damon W."/>
            <person name="Desjardin D."/>
            <person name="Finy P."/>
            <person name="Geml J."/>
            <person name="Haridas S."/>
            <person name="Hughes K."/>
            <person name="Justo A."/>
            <person name="Karasinski D."/>
            <person name="Kautmanova I."/>
            <person name="Kiss B."/>
            <person name="Kocsube S."/>
            <person name="Kotiranta H."/>
            <person name="LaButti K.M."/>
            <person name="Lechner B.E."/>
            <person name="Liimatainen K."/>
            <person name="Lipzen A."/>
            <person name="Lukacs Z."/>
            <person name="Mihaltcheva S."/>
            <person name="Morgado L.N."/>
            <person name="Niskanen T."/>
            <person name="Noordeloos M.E."/>
            <person name="Ohm R.A."/>
            <person name="Ortiz-Santana B."/>
            <person name="Ovrebo C."/>
            <person name="Racz N."/>
            <person name="Riley R."/>
            <person name="Savchenko A."/>
            <person name="Shiryaev A."/>
            <person name="Soop K."/>
            <person name="Spirin V."/>
            <person name="Szebenyi C."/>
            <person name="Tomsovsky M."/>
            <person name="Tulloss R.E."/>
            <person name="Uehling J."/>
            <person name="Grigoriev I.V."/>
            <person name="Vagvolgyi C."/>
            <person name="Papp T."/>
            <person name="Martin F.M."/>
            <person name="Miettinen O."/>
            <person name="Hibbett D.S."/>
            <person name="Nagy L.G."/>
        </authorList>
    </citation>
    <scope>NUCLEOTIDE SEQUENCE [LARGE SCALE GENOMIC DNA]</scope>
    <source>
        <strain evidence="2 3">CBS 962.96</strain>
    </source>
</reference>